<evidence type="ECO:0000259" key="1">
    <source>
        <dbReference type="Pfam" id="PF07833"/>
    </source>
</evidence>
<dbReference type="Pfam" id="PF07833">
    <property type="entry name" value="Cu_amine_oxidN1"/>
    <property type="match status" value="1"/>
</dbReference>
<dbReference type="InterPro" id="IPR012854">
    <property type="entry name" value="Cu_amine_oxidase-like_N"/>
</dbReference>
<feature type="domain" description="Copper amine oxidase-like N-terminal" evidence="1">
    <location>
        <begin position="42"/>
        <end position="147"/>
    </location>
</feature>
<organism evidence="2 3">
    <name type="scientific">Paenibacillus farraposensis</name>
    <dbReference type="NCBI Taxonomy" id="2807095"/>
    <lineage>
        <taxon>Bacteria</taxon>
        <taxon>Bacillati</taxon>
        <taxon>Bacillota</taxon>
        <taxon>Bacilli</taxon>
        <taxon>Bacillales</taxon>
        <taxon>Paenibacillaceae</taxon>
        <taxon>Paenibacillus</taxon>
    </lineage>
</organism>
<proteinExistence type="predicted"/>
<dbReference type="SUPFAM" id="SSF55383">
    <property type="entry name" value="Copper amine oxidase, domain N"/>
    <property type="match status" value="1"/>
</dbReference>
<sequence>MEKMLFKILILSVMIFCFSQEVLTGKLSAESIAPSTTILKINNYYVLFTTPQAPYIDKNNRFMVPLRSINDLLGGHTSYDPASKTATIQFGSHQVKFKINSTEIVTDSSTSMMDTFPVLNKNAMFVPLGVLTTQLIIHQEWDQQNKLYSLSGKELMKTPMMENVEDLDKVPVDNENAFHLLSYKLTLEKEKVNLTFTAKNITGKKLDEGIEDLNTTFIFNNGSTAIEDRNRKRPSIEKDEIVTRSKDIPYPGTIENKKIIREKLEYILFKGRTLKR</sequence>
<accession>A0ABW4DGT0</accession>
<keyword evidence="3" id="KW-1185">Reference proteome</keyword>
<name>A0ABW4DGT0_9BACL</name>
<dbReference type="Proteomes" id="UP001597340">
    <property type="component" value="Unassembled WGS sequence"/>
</dbReference>
<reference evidence="3" key="1">
    <citation type="journal article" date="2019" name="Int. J. Syst. Evol. Microbiol.">
        <title>The Global Catalogue of Microorganisms (GCM) 10K type strain sequencing project: providing services to taxonomists for standard genome sequencing and annotation.</title>
        <authorList>
            <consortium name="The Broad Institute Genomics Platform"/>
            <consortium name="The Broad Institute Genome Sequencing Center for Infectious Disease"/>
            <person name="Wu L."/>
            <person name="Ma J."/>
        </authorList>
    </citation>
    <scope>NUCLEOTIDE SEQUENCE [LARGE SCALE GENOMIC DNA]</scope>
    <source>
        <strain evidence="3">CCM 9147</strain>
    </source>
</reference>
<dbReference type="EMBL" id="JBHTNZ010000025">
    <property type="protein sequence ID" value="MFD1463021.1"/>
    <property type="molecule type" value="Genomic_DNA"/>
</dbReference>
<protein>
    <submittedName>
        <fullName evidence="2">Copper amine oxidase N-terminal domain-containing protein</fullName>
    </submittedName>
</protein>
<evidence type="ECO:0000313" key="2">
    <source>
        <dbReference type="EMBL" id="MFD1463021.1"/>
    </source>
</evidence>
<gene>
    <name evidence="2" type="ORF">ACFQ5D_16855</name>
</gene>
<dbReference type="Gene3D" id="3.30.457.10">
    <property type="entry name" value="Copper amine oxidase-like, N-terminal domain"/>
    <property type="match status" value="1"/>
</dbReference>
<evidence type="ECO:0000313" key="3">
    <source>
        <dbReference type="Proteomes" id="UP001597340"/>
    </source>
</evidence>
<comment type="caution">
    <text evidence="2">The sequence shown here is derived from an EMBL/GenBank/DDBJ whole genome shotgun (WGS) entry which is preliminary data.</text>
</comment>
<dbReference type="InterPro" id="IPR036582">
    <property type="entry name" value="Mao_N_sf"/>
</dbReference>
<dbReference type="RefSeq" id="WP_229525768.1">
    <property type="nucleotide sequence ID" value="NZ_JAFFQR010000105.1"/>
</dbReference>